<proteinExistence type="predicted"/>
<dbReference type="Gene3D" id="3.30.700.10">
    <property type="entry name" value="Glycoprotein, Type 4 Pilin"/>
    <property type="match status" value="1"/>
</dbReference>
<dbReference type="OrthoDB" id="5296638at2"/>
<evidence type="ECO:0000256" key="1">
    <source>
        <dbReference type="SAM" id="Phobius"/>
    </source>
</evidence>
<gene>
    <name evidence="2" type="primary">pulG_3</name>
    <name evidence="2" type="ORF">LuPra_04834</name>
</gene>
<evidence type="ECO:0000313" key="2">
    <source>
        <dbReference type="EMBL" id="AMY11583.1"/>
    </source>
</evidence>
<dbReference type="RefSeq" id="WP_157899613.1">
    <property type="nucleotide sequence ID" value="NZ_CP015136.1"/>
</dbReference>
<evidence type="ECO:0000313" key="3">
    <source>
        <dbReference type="Proteomes" id="UP000076079"/>
    </source>
</evidence>
<dbReference type="Pfam" id="PF07963">
    <property type="entry name" value="N_methyl"/>
    <property type="match status" value="1"/>
</dbReference>
<dbReference type="EMBL" id="CP015136">
    <property type="protein sequence ID" value="AMY11583.1"/>
    <property type="molecule type" value="Genomic_DNA"/>
</dbReference>
<feature type="transmembrane region" description="Helical" evidence="1">
    <location>
        <begin position="20"/>
        <end position="41"/>
    </location>
</feature>
<organism evidence="2 3">
    <name type="scientific">Luteitalea pratensis</name>
    <dbReference type="NCBI Taxonomy" id="1855912"/>
    <lineage>
        <taxon>Bacteria</taxon>
        <taxon>Pseudomonadati</taxon>
        <taxon>Acidobacteriota</taxon>
        <taxon>Vicinamibacteria</taxon>
        <taxon>Vicinamibacterales</taxon>
        <taxon>Vicinamibacteraceae</taxon>
        <taxon>Luteitalea</taxon>
    </lineage>
</organism>
<dbReference type="STRING" id="1855912.LuPra_04834"/>
<keyword evidence="1" id="KW-0812">Transmembrane</keyword>
<dbReference type="AlphaFoldDB" id="A0A143PTU1"/>
<dbReference type="SUPFAM" id="SSF54523">
    <property type="entry name" value="Pili subunits"/>
    <property type="match status" value="1"/>
</dbReference>
<keyword evidence="1" id="KW-0472">Membrane</keyword>
<sequence length="173" mass="17880">MTKPLGARTSMLSVRGFTLIELLIVVALIGILSAIAAPMLIAAKSSANEASAVQTLRTLVSAQSTFSNVCGNGAYTTSLTMLVTERFASPDLDITPKSGFSFQLVGALGSKAAGADCTGQPTRTGFYFRAQPLAGNTGRRAFATNHVGTIWQDTNGVAPPEPFVAGATISPIN</sequence>
<dbReference type="InterPro" id="IPR045584">
    <property type="entry name" value="Pilin-like"/>
</dbReference>
<reference evidence="3" key="2">
    <citation type="submission" date="2016-04" db="EMBL/GenBank/DDBJ databases">
        <title>First Complete Genome Sequence of a Subdivision 6 Acidobacterium.</title>
        <authorList>
            <person name="Huang S."/>
            <person name="Vieira S."/>
            <person name="Bunk B."/>
            <person name="Riedel T."/>
            <person name="Sproeer C."/>
            <person name="Overmann J."/>
        </authorList>
    </citation>
    <scope>NUCLEOTIDE SEQUENCE [LARGE SCALE GENOMIC DNA]</scope>
    <source>
        <strain evidence="3">DSM 100886 HEG_-6_39</strain>
    </source>
</reference>
<dbReference type="KEGG" id="abac:LuPra_04834"/>
<dbReference type="Proteomes" id="UP000076079">
    <property type="component" value="Chromosome"/>
</dbReference>
<reference evidence="2 3" key="1">
    <citation type="journal article" date="2016" name="Genome Announc.">
        <title>First Complete Genome Sequence of a Subdivision 6 Acidobacterium Strain.</title>
        <authorList>
            <person name="Huang S."/>
            <person name="Vieira S."/>
            <person name="Bunk B."/>
            <person name="Riedel T."/>
            <person name="Sproer C."/>
            <person name="Overmann J."/>
        </authorList>
    </citation>
    <scope>NUCLEOTIDE SEQUENCE [LARGE SCALE GENOMIC DNA]</scope>
    <source>
        <strain evidence="3">DSM 100886 HEG_-6_39</strain>
    </source>
</reference>
<accession>A0A143PTU1</accession>
<protein>
    <submittedName>
        <fullName evidence="2">Pullulanase secretion protein PulG</fullName>
    </submittedName>
</protein>
<name>A0A143PTU1_LUTPR</name>
<dbReference type="InterPro" id="IPR012902">
    <property type="entry name" value="N_methyl_site"/>
</dbReference>
<keyword evidence="1" id="KW-1133">Transmembrane helix</keyword>
<keyword evidence="3" id="KW-1185">Reference proteome</keyword>
<dbReference type="NCBIfam" id="TIGR02532">
    <property type="entry name" value="IV_pilin_GFxxxE"/>
    <property type="match status" value="1"/>
</dbReference>
<dbReference type="PROSITE" id="PS00409">
    <property type="entry name" value="PROKAR_NTER_METHYL"/>
    <property type="match status" value="1"/>
</dbReference>